<dbReference type="SUPFAM" id="SSF51445">
    <property type="entry name" value="(Trans)glycosidases"/>
    <property type="match status" value="1"/>
</dbReference>
<comment type="similarity">
    <text evidence="1 7">Belongs to the glycosyl hydrolase 26 family.</text>
</comment>
<feature type="active site" description="Nucleophile" evidence="4 7">
    <location>
        <position position="314"/>
    </location>
</feature>
<dbReference type="PANTHER" id="PTHR40079">
    <property type="entry name" value="MANNAN ENDO-1,4-BETA-MANNOSIDASE E-RELATED"/>
    <property type="match status" value="1"/>
</dbReference>
<feature type="active site" description="Proton donor" evidence="4 7">
    <location>
        <position position="209"/>
    </location>
</feature>
<dbReference type="PROSITE" id="PS51764">
    <property type="entry name" value="GH26"/>
    <property type="match status" value="1"/>
</dbReference>
<organism evidence="9 10">
    <name type="scientific">Pricia antarctica</name>
    <dbReference type="NCBI Taxonomy" id="641691"/>
    <lineage>
        <taxon>Bacteria</taxon>
        <taxon>Pseudomonadati</taxon>
        <taxon>Bacteroidota</taxon>
        <taxon>Flavobacteriia</taxon>
        <taxon>Flavobacteriales</taxon>
        <taxon>Flavobacteriaceae</taxon>
        <taxon>Pricia</taxon>
    </lineage>
</organism>
<dbReference type="EMBL" id="FNAO01000003">
    <property type="protein sequence ID" value="SDE14822.1"/>
    <property type="molecule type" value="Genomic_DNA"/>
</dbReference>
<feature type="site" description="Plays an important role in maintaining the position of the catalytic nucleophile" evidence="6">
    <location>
        <position position="208"/>
    </location>
</feature>
<dbReference type="Gene3D" id="3.20.20.80">
    <property type="entry name" value="Glycosidases"/>
    <property type="match status" value="1"/>
</dbReference>
<dbReference type="InterPro" id="IPR022790">
    <property type="entry name" value="GH26_dom"/>
</dbReference>
<dbReference type="GO" id="GO:0006080">
    <property type="term" value="P:substituted mannan metabolic process"/>
    <property type="evidence" value="ECO:0007669"/>
    <property type="project" value="InterPro"/>
</dbReference>
<dbReference type="InterPro" id="IPR000805">
    <property type="entry name" value="Glyco_hydro_26"/>
</dbReference>
<dbReference type="Proteomes" id="UP000199109">
    <property type="component" value="Unassembled WGS sequence"/>
</dbReference>
<evidence type="ECO:0000256" key="2">
    <source>
        <dbReference type="ARBA" id="ARBA00022801"/>
    </source>
</evidence>
<keyword evidence="3 7" id="KW-0326">Glycosidase</keyword>
<dbReference type="PRINTS" id="PR00739">
    <property type="entry name" value="GLHYDRLASE26"/>
</dbReference>
<feature type="binding site" evidence="5">
    <location>
        <position position="280"/>
    </location>
    <ligand>
        <name>substrate</name>
    </ligand>
</feature>
<dbReference type="PANTHER" id="PTHR40079:SF4">
    <property type="entry name" value="GH26 DOMAIN-CONTAINING PROTEIN-RELATED"/>
    <property type="match status" value="1"/>
</dbReference>
<keyword evidence="10" id="KW-1185">Reference proteome</keyword>
<gene>
    <name evidence="9" type="ORF">SAMN05421636_103405</name>
</gene>
<sequence>MSRYFHKVAPIFPYKFYSRLSMLFLILVSVQSCKSTTALMKKEASLTDTQATRETKYLFNKIKEIAKQGYGFGHQDATAYGMGWKNKAKEYRSDVNDVAGDYPAVYGFDIGHVELGNIQNLDTVNFGQMKKLIQKADNAGGIISLSWHAHNLISGGSTWDTTAFVKHIIKGGSLHTPYRAWLLRVADFLNDLKDKRGNAIPVVFRPYHEMNGAWFWWGAGNCTPEEYKTLWRETVDILSREFGVHNVIYAYSPNGLNHPEDFLRYYPGDDYVDMLGLDIYQHGTTEEFVEQLRRDIPLLKKIATEKDMPYALTEVGLNTIPVPDWWTQVFDKEMANSGIAWALFWRNAWPDHYFAPFTGQGSSEDFVRFKKLPHVLFLKEVKRIK</sequence>
<feature type="domain" description="GH26" evidence="8">
    <location>
        <begin position="53"/>
        <end position="379"/>
    </location>
</feature>
<evidence type="ECO:0000256" key="5">
    <source>
        <dbReference type="PIRSR" id="PIRSR018168-2"/>
    </source>
</evidence>
<evidence type="ECO:0000256" key="4">
    <source>
        <dbReference type="PIRSR" id="PIRSR018168-1"/>
    </source>
</evidence>
<accession>A0A1G7AJ66</accession>
<dbReference type="InterPro" id="IPR017853">
    <property type="entry name" value="GH"/>
</dbReference>
<dbReference type="GO" id="GO:0016985">
    <property type="term" value="F:mannan endo-1,4-beta-mannosidase activity"/>
    <property type="evidence" value="ECO:0007669"/>
    <property type="project" value="InterPro"/>
</dbReference>
<evidence type="ECO:0000313" key="9">
    <source>
        <dbReference type="EMBL" id="SDE14822.1"/>
    </source>
</evidence>
<evidence type="ECO:0000313" key="10">
    <source>
        <dbReference type="Proteomes" id="UP000199109"/>
    </source>
</evidence>
<name>A0A1G7AJ66_9FLAO</name>
<evidence type="ECO:0000256" key="7">
    <source>
        <dbReference type="PROSITE-ProRule" id="PRU01100"/>
    </source>
</evidence>
<dbReference type="STRING" id="641691.SAMN05421636_103405"/>
<dbReference type="PROSITE" id="PS51257">
    <property type="entry name" value="PROKAR_LIPOPROTEIN"/>
    <property type="match status" value="1"/>
</dbReference>
<evidence type="ECO:0000256" key="1">
    <source>
        <dbReference type="ARBA" id="ARBA00007754"/>
    </source>
</evidence>
<dbReference type="OrthoDB" id="9816550at2"/>
<dbReference type="PIRSF" id="PIRSF018168">
    <property type="entry name" value="Mannan-1_4-beta-mannosidase"/>
    <property type="match status" value="1"/>
</dbReference>
<dbReference type="Pfam" id="PF02156">
    <property type="entry name" value="Glyco_hydro_26"/>
    <property type="match status" value="1"/>
</dbReference>
<reference evidence="9 10" key="1">
    <citation type="submission" date="2016-10" db="EMBL/GenBank/DDBJ databases">
        <authorList>
            <person name="de Groot N.N."/>
        </authorList>
    </citation>
    <scope>NUCLEOTIDE SEQUENCE [LARGE SCALE GENOMIC DNA]</scope>
    <source>
        <strain evidence="9 10">DSM 23421</strain>
    </source>
</reference>
<evidence type="ECO:0000259" key="8">
    <source>
        <dbReference type="PROSITE" id="PS51764"/>
    </source>
</evidence>
<protein>
    <submittedName>
        <fullName evidence="9">Mannan endo-1,4-beta-mannosidase</fullName>
    </submittedName>
</protein>
<keyword evidence="2 7" id="KW-0378">Hydrolase</keyword>
<dbReference type="InterPro" id="IPR016714">
    <property type="entry name" value="MANB/E"/>
</dbReference>
<evidence type="ECO:0000256" key="3">
    <source>
        <dbReference type="ARBA" id="ARBA00023295"/>
    </source>
</evidence>
<proteinExistence type="inferred from homology"/>
<feature type="binding site" evidence="5">
    <location>
        <position position="214"/>
    </location>
    <ligand>
        <name>substrate</name>
    </ligand>
</feature>
<feature type="binding site" evidence="5">
    <location>
        <position position="148"/>
    </location>
    <ligand>
        <name>substrate</name>
    </ligand>
</feature>
<evidence type="ECO:0000256" key="6">
    <source>
        <dbReference type="PIRSR" id="PIRSR018168-3"/>
    </source>
</evidence>
<dbReference type="AlphaFoldDB" id="A0A1G7AJ66"/>